<evidence type="ECO:0000256" key="12">
    <source>
        <dbReference type="ARBA" id="ARBA00023211"/>
    </source>
</evidence>
<dbReference type="GO" id="GO:0000139">
    <property type="term" value="C:Golgi membrane"/>
    <property type="evidence" value="ECO:0007669"/>
    <property type="project" value="UniProtKB-SubCell"/>
</dbReference>
<evidence type="ECO:0000256" key="14">
    <source>
        <dbReference type="SAM" id="Phobius"/>
    </source>
</evidence>
<dbReference type="InterPro" id="IPR013320">
    <property type="entry name" value="ConA-like_dom_sf"/>
</dbReference>
<feature type="transmembrane region" description="Helical" evidence="14">
    <location>
        <begin position="20"/>
        <end position="40"/>
    </location>
</feature>
<feature type="compositionally biased region" description="Low complexity" evidence="13">
    <location>
        <begin position="162"/>
        <end position="172"/>
    </location>
</feature>
<evidence type="ECO:0000256" key="3">
    <source>
        <dbReference type="ARBA" id="ARBA00004922"/>
    </source>
</evidence>
<dbReference type="PANTHER" id="PTHR11214">
    <property type="entry name" value="BETA-1,3-N-ACETYLGLUCOSAMINYLTRANSFERASE"/>
    <property type="match status" value="1"/>
</dbReference>
<keyword evidence="5" id="KW-0328">Glycosyltransferase</keyword>
<evidence type="ECO:0000256" key="2">
    <source>
        <dbReference type="ARBA" id="ARBA00004323"/>
    </source>
</evidence>
<keyword evidence="7 14" id="KW-0812">Transmembrane</keyword>
<proteinExistence type="inferred from homology"/>
<protein>
    <recommendedName>
        <fullName evidence="15">Galectin domain-containing protein</fullName>
    </recommendedName>
</protein>
<evidence type="ECO:0000256" key="10">
    <source>
        <dbReference type="ARBA" id="ARBA00023034"/>
    </source>
</evidence>
<evidence type="ECO:0000256" key="9">
    <source>
        <dbReference type="ARBA" id="ARBA00022989"/>
    </source>
</evidence>
<comment type="subcellular location">
    <subcellularLocation>
        <location evidence="2">Golgi apparatus membrane</location>
        <topology evidence="2">Single-pass type II membrane protein</topology>
    </subcellularLocation>
</comment>
<feature type="domain" description="Galectin" evidence="15">
    <location>
        <begin position="181"/>
        <end position="458"/>
    </location>
</feature>
<dbReference type="SUPFAM" id="SSF49899">
    <property type="entry name" value="Concanavalin A-like lectins/glucanases"/>
    <property type="match status" value="1"/>
</dbReference>
<evidence type="ECO:0000256" key="1">
    <source>
        <dbReference type="ARBA" id="ARBA00001936"/>
    </source>
</evidence>
<evidence type="ECO:0000313" key="16">
    <source>
        <dbReference type="EMBL" id="KAG6493882.1"/>
    </source>
</evidence>
<dbReference type="InterPro" id="IPR001079">
    <property type="entry name" value="Galectin_CRD"/>
</dbReference>
<reference evidence="16 17" key="1">
    <citation type="submission" date="2020-08" db="EMBL/GenBank/DDBJ databases">
        <title>Plant Genome Project.</title>
        <authorList>
            <person name="Zhang R.-G."/>
        </authorList>
    </citation>
    <scope>NUCLEOTIDE SEQUENCE [LARGE SCALE GENOMIC DNA]</scope>
    <source>
        <tissue evidence="16">Rhizome</tissue>
    </source>
</reference>
<comment type="similarity">
    <text evidence="4">Belongs to the glycosyltransferase 31 family.</text>
</comment>
<dbReference type="GO" id="GO:0030246">
    <property type="term" value="F:carbohydrate binding"/>
    <property type="evidence" value="ECO:0007669"/>
    <property type="project" value="InterPro"/>
</dbReference>
<keyword evidence="11 14" id="KW-0472">Membrane</keyword>
<dbReference type="PANTHER" id="PTHR11214:SF212">
    <property type="entry name" value="HYDROXYPROLINE O-GALACTOSYLTRANSFERASE GALT2"/>
    <property type="match status" value="1"/>
</dbReference>
<dbReference type="UniPathway" id="UPA00378"/>
<evidence type="ECO:0000256" key="5">
    <source>
        <dbReference type="ARBA" id="ARBA00022676"/>
    </source>
</evidence>
<evidence type="ECO:0000256" key="6">
    <source>
        <dbReference type="ARBA" id="ARBA00022679"/>
    </source>
</evidence>
<evidence type="ECO:0000256" key="13">
    <source>
        <dbReference type="SAM" id="MobiDB-lite"/>
    </source>
</evidence>
<feature type="region of interest" description="Disordered" evidence="13">
    <location>
        <begin position="152"/>
        <end position="175"/>
    </location>
</feature>
<evidence type="ECO:0000256" key="8">
    <source>
        <dbReference type="ARBA" id="ARBA00022968"/>
    </source>
</evidence>
<dbReference type="AlphaFoldDB" id="A0A8J5FXB5"/>
<dbReference type="InterPro" id="IPR002659">
    <property type="entry name" value="Glyco_trans_31"/>
</dbReference>
<gene>
    <name evidence="16" type="ORF">ZIOFF_048885</name>
</gene>
<accession>A0A8J5FXB5</accession>
<name>A0A8J5FXB5_ZINOF</name>
<evidence type="ECO:0000259" key="15">
    <source>
        <dbReference type="PROSITE" id="PS51304"/>
    </source>
</evidence>
<keyword evidence="6" id="KW-0808">Transferase</keyword>
<dbReference type="FunFam" id="2.60.120.200:FF:000071">
    <property type="entry name" value="Hydroxyproline O-galactosyltransferase GALT2"/>
    <property type="match status" value="1"/>
</dbReference>
<evidence type="ECO:0000256" key="11">
    <source>
        <dbReference type="ARBA" id="ARBA00023136"/>
    </source>
</evidence>
<dbReference type="GO" id="GO:1901137">
    <property type="term" value="P:carbohydrate derivative biosynthetic process"/>
    <property type="evidence" value="ECO:0007669"/>
    <property type="project" value="UniProtKB-ARBA"/>
</dbReference>
<dbReference type="Gene3D" id="3.90.550.50">
    <property type="match status" value="1"/>
</dbReference>
<organism evidence="16 17">
    <name type="scientific">Zingiber officinale</name>
    <name type="common">Ginger</name>
    <name type="synonym">Amomum zingiber</name>
    <dbReference type="NCBI Taxonomy" id="94328"/>
    <lineage>
        <taxon>Eukaryota</taxon>
        <taxon>Viridiplantae</taxon>
        <taxon>Streptophyta</taxon>
        <taxon>Embryophyta</taxon>
        <taxon>Tracheophyta</taxon>
        <taxon>Spermatophyta</taxon>
        <taxon>Magnoliopsida</taxon>
        <taxon>Liliopsida</taxon>
        <taxon>Zingiberales</taxon>
        <taxon>Zingiberaceae</taxon>
        <taxon>Zingiber</taxon>
    </lineage>
</organism>
<feature type="compositionally biased region" description="Polar residues" evidence="13">
    <location>
        <begin position="152"/>
        <end position="161"/>
    </location>
</feature>
<dbReference type="GO" id="GO:1990714">
    <property type="term" value="F:hydroxyproline O-galactosyltransferase activity"/>
    <property type="evidence" value="ECO:0007669"/>
    <property type="project" value="TreeGrafter"/>
</dbReference>
<keyword evidence="17" id="KW-1185">Reference proteome</keyword>
<keyword evidence="8" id="KW-0735">Signal-anchor</keyword>
<keyword evidence="10" id="KW-0333">Golgi apparatus</keyword>
<dbReference type="SMART" id="SM00908">
    <property type="entry name" value="Gal-bind_lectin"/>
    <property type="match status" value="1"/>
</dbReference>
<sequence>MKRSKSGDSVLSRRRKSSFFVLGAALLYLLLIALKFRLFLDVGLERPLDEVGSGLPGSSDIVGAEQRELEDGRNFDAVRKPRGYGAVARSETFREGYGRITGEVMRQYLRVQGRQRRGNFSELERMAQEAWAVGLKAWEEVEKSDARADLNSSTIIGGNTQSSCPSSMSMSSNEDAANSEQVMFLPCGLVVGSSITFVGTPHIAHQEYVPQLDRLGQEDATVLVSQFMVELQGLKSVQNEDPPKILHFNPRLKGDWSEKPIIEHNTCYRMQWGKALRCNGEAYKGDDATDAFLPAHKKFSVASILSFNDLLSILHVAKLKIVIAIKAHISFGVTFTTYDALDIMFRLKYGAFTCFIVDEFVKCESWEHEDTTNLKEPKTISWLKRFIGRAKKPEMKWPFPFTEGKLFVLTIQAGVEGYHIYVGGRHISSFPYRTGFPLEDATGLATKGDVDIHSVYATSLPTTHPSFSVQQILDMSERWKAPLLLQSSVELFIGILSASNHFAERMAIRKTWMQYPEIRSSTVVARFFVALSPRKELNAALKKEAEYFGDIVILPFMDHYDLVVLKTIAICEFGVQNLTAQYIMKGDDDTFIRVDVIMRRIQGEWPEEVYPPYANGPGYIISSDIAKFVVSQHANQSLRLFKMEDVSMGMWVEEFNATTSVQYSHSWNFCQYGCVENYYTAHYQSPRQMLCLWEKLSHGFAQCCNFR</sequence>
<dbReference type="PROSITE" id="PS51304">
    <property type="entry name" value="GALECTIN"/>
    <property type="match status" value="1"/>
</dbReference>
<dbReference type="Pfam" id="PF01762">
    <property type="entry name" value="Galactosyl_T"/>
    <property type="match status" value="1"/>
</dbReference>
<dbReference type="Gene3D" id="2.60.120.200">
    <property type="match status" value="2"/>
</dbReference>
<comment type="pathway">
    <text evidence="3">Protein modification; protein glycosylation.</text>
</comment>
<dbReference type="Proteomes" id="UP000734854">
    <property type="component" value="Unassembled WGS sequence"/>
</dbReference>
<keyword evidence="12" id="KW-0464">Manganese</keyword>
<keyword evidence="9 14" id="KW-1133">Transmembrane helix</keyword>
<dbReference type="Pfam" id="PF00337">
    <property type="entry name" value="Gal-bind_lectin"/>
    <property type="match status" value="1"/>
</dbReference>
<evidence type="ECO:0000256" key="7">
    <source>
        <dbReference type="ARBA" id="ARBA00022692"/>
    </source>
</evidence>
<evidence type="ECO:0000256" key="4">
    <source>
        <dbReference type="ARBA" id="ARBA00008661"/>
    </source>
</evidence>
<evidence type="ECO:0000313" key="17">
    <source>
        <dbReference type="Proteomes" id="UP000734854"/>
    </source>
</evidence>
<dbReference type="EMBL" id="JACMSC010000013">
    <property type="protein sequence ID" value="KAG6493882.1"/>
    <property type="molecule type" value="Genomic_DNA"/>
</dbReference>
<comment type="caution">
    <text evidence="16">The sequence shown here is derived from an EMBL/GenBank/DDBJ whole genome shotgun (WGS) entry which is preliminary data.</text>
</comment>
<comment type="cofactor">
    <cofactor evidence="1">
        <name>Mn(2+)</name>
        <dbReference type="ChEBI" id="CHEBI:29035"/>
    </cofactor>
</comment>